<comment type="caution">
    <text evidence="8">Lacks conserved residue(s) required for the propagation of feature annotation.</text>
</comment>
<feature type="disulfide bond" evidence="8">
    <location>
        <begin position="110"/>
        <end position="119"/>
    </location>
</feature>
<evidence type="ECO:0000256" key="7">
    <source>
        <dbReference type="ARBA" id="ARBA00023292"/>
    </source>
</evidence>
<dbReference type="EMBL" id="JAUZQC010000014">
    <property type="protein sequence ID" value="KAK5860491.1"/>
    <property type="molecule type" value="Genomic_DNA"/>
</dbReference>
<feature type="disulfide bond" evidence="8">
    <location>
        <begin position="90"/>
        <end position="102"/>
    </location>
</feature>
<keyword evidence="4" id="KW-0272">Extracellular matrix</keyword>
<feature type="domain" description="Laminin EGF-like" evidence="10">
    <location>
        <begin position="90"/>
        <end position="134"/>
    </location>
</feature>
<dbReference type="PROSITE" id="PS01248">
    <property type="entry name" value="EGF_LAM_1"/>
    <property type="match status" value="2"/>
</dbReference>
<name>A0AAN7XA17_ELEMC</name>
<dbReference type="InterPro" id="IPR050440">
    <property type="entry name" value="Laminin/Netrin_ECM"/>
</dbReference>
<evidence type="ECO:0000259" key="11">
    <source>
        <dbReference type="PROSITE" id="PS51115"/>
    </source>
</evidence>
<dbReference type="SMART" id="SM00281">
    <property type="entry name" value="LamB"/>
    <property type="match status" value="1"/>
</dbReference>
<evidence type="ECO:0008006" key="14">
    <source>
        <dbReference type="Google" id="ProtNLM"/>
    </source>
</evidence>
<comment type="caution">
    <text evidence="12">The sequence shown here is derived from an EMBL/GenBank/DDBJ whole genome shotgun (WGS) entry which is preliminary data.</text>
</comment>
<accession>A0AAN7XA17</accession>
<keyword evidence="5 8" id="KW-1015">Disulfide bond</keyword>
<protein>
    <recommendedName>
        <fullName evidence="14">Laminin subunit gamma-2</fullName>
    </recommendedName>
</protein>
<dbReference type="InterPro" id="IPR000034">
    <property type="entry name" value="Laminin_IV"/>
</dbReference>
<dbReference type="SMART" id="SM00180">
    <property type="entry name" value="EGF_Lam"/>
    <property type="match status" value="5"/>
</dbReference>
<dbReference type="SMART" id="SM00181">
    <property type="entry name" value="EGF"/>
    <property type="match status" value="4"/>
</dbReference>
<dbReference type="SUPFAM" id="SSF57196">
    <property type="entry name" value="EGF/Laminin"/>
    <property type="match status" value="3"/>
</dbReference>
<feature type="domain" description="Laminin EGF-like" evidence="10">
    <location>
        <begin position="474"/>
        <end position="525"/>
    </location>
</feature>
<dbReference type="Proteomes" id="UP001346869">
    <property type="component" value="Unassembled WGS sequence"/>
</dbReference>
<dbReference type="InterPro" id="IPR002049">
    <property type="entry name" value="LE_dom"/>
</dbReference>
<feature type="domain" description="Laminin IV type A" evidence="11">
    <location>
        <begin position="171"/>
        <end position="342"/>
    </location>
</feature>
<dbReference type="GO" id="GO:0009888">
    <property type="term" value="P:tissue development"/>
    <property type="evidence" value="ECO:0007669"/>
    <property type="project" value="TreeGrafter"/>
</dbReference>
<evidence type="ECO:0000256" key="6">
    <source>
        <dbReference type="ARBA" id="ARBA00023180"/>
    </source>
</evidence>
<evidence type="ECO:0000256" key="9">
    <source>
        <dbReference type="SAM" id="Coils"/>
    </source>
</evidence>
<keyword evidence="6" id="KW-0325">Glycoprotein</keyword>
<dbReference type="Pfam" id="PF00052">
    <property type="entry name" value="Laminin_B"/>
    <property type="match status" value="1"/>
</dbReference>
<organism evidence="12 13">
    <name type="scientific">Eleginops maclovinus</name>
    <name type="common">Patagonian blennie</name>
    <name type="synonym">Eleginus maclovinus</name>
    <dbReference type="NCBI Taxonomy" id="56733"/>
    <lineage>
        <taxon>Eukaryota</taxon>
        <taxon>Metazoa</taxon>
        <taxon>Chordata</taxon>
        <taxon>Craniata</taxon>
        <taxon>Vertebrata</taxon>
        <taxon>Euteleostomi</taxon>
        <taxon>Actinopterygii</taxon>
        <taxon>Neopterygii</taxon>
        <taxon>Teleostei</taxon>
        <taxon>Neoteleostei</taxon>
        <taxon>Acanthomorphata</taxon>
        <taxon>Eupercaria</taxon>
        <taxon>Perciformes</taxon>
        <taxon>Notothenioidei</taxon>
        <taxon>Eleginopidae</taxon>
        <taxon>Eleginops</taxon>
    </lineage>
</organism>
<dbReference type="FunFam" id="2.10.25.10:FF:000188">
    <property type="entry name" value="Laminin subunit gamma 2"/>
    <property type="match status" value="1"/>
</dbReference>
<dbReference type="PROSITE" id="PS50027">
    <property type="entry name" value="EGF_LAM_2"/>
    <property type="match status" value="2"/>
</dbReference>
<dbReference type="GO" id="GO:0009887">
    <property type="term" value="P:animal organ morphogenesis"/>
    <property type="evidence" value="ECO:0007669"/>
    <property type="project" value="TreeGrafter"/>
</dbReference>
<keyword evidence="2" id="KW-0732">Signal</keyword>
<feature type="coiled-coil region" evidence="9">
    <location>
        <begin position="597"/>
        <end position="687"/>
    </location>
</feature>
<dbReference type="PANTHER" id="PTHR10574">
    <property type="entry name" value="NETRIN/LAMININ-RELATED"/>
    <property type="match status" value="1"/>
</dbReference>
<dbReference type="PROSITE" id="PS51115">
    <property type="entry name" value="LAMININ_IVA"/>
    <property type="match status" value="1"/>
</dbReference>
<keyword evidence="9" id="KW-0175">Coiled coil</keyword>
<dbReference type="PANTHER" id="PTHR10574:SF270">
    <property type="entry name" value="LAMININ SUBUNIT GAMMA-1"/>
    <property type="match status" value="1"/>
</dbReference>
<feature type="coiled-coil region" evidence="9">
    <location>
        <begin position="765"/>
        <end position="792"/>
    </location>
</feature>
<evidence type="ECO:0000259" key="10">
    <source>
        <dbReference type="PROSITE" id="PS50027"/>
    </source>
</evidence>
<keyword evidence="3" id="KW-0677">Repeat</keyword>
<gene>
    <name evidence="12" type="ORF">PBY51_021964</name>
</gene>
<keyword evidence="4" id="KW-0964">Secreted</keyword>
<comment type="subcellular location">
    <subcellularLocation>
        <location evidence="1">Secreted</location>
        <location evidence="1">Extracellular space</location>
        <location evidence="1">Extracellular matrix</location>
        <location evidence="1">Basement membrane</location>
    </subcellularLocation>
</comment>
<keyword evidence="4" id="KW-0084">Basement membrane</keyword>
<evidence type="ECO:0000313" key="12">
    <source>
        <dbReference type="EMBL" id="KAK5860491.1"/>
    </source>
</evidence>
<evidence type="ECO:0000256" key="4">
    <source>
        <dbReference type="ARBA" id="ARBA00022869"/>
    </source>
</evidence>
<evidence type="ECO:0000256" key="8">
    <source>
        <dbReference type="PROSITE-ProRule" id="PRU00460"/>
    </source>
</evidence>
<evidence type="ECO:0000256" key="5">
    <source>
        <dbReference type="ARBA" id="ARBA00023157"/>
    </source>
</evidence>
<dbReference type="InterPro" id="IPR000742">
    <property type="entry name" value="EGF"/>
</dbReference>
<reference evidence="12 13" key="2">
    <citation type="journal article" date="2023" name="Mol. Biol. Evol.">
        <title>Genomics of Secondarily Temperate Adaptation in the Only Non-Antarctic Icefish.</title>
        <authorList>
            <person name="Rivera-Colon A.G."/>
            <person name="Rayamajhi N."/>
            <person name="Minhas B.F."/>
            <person name="Madrigal G."/>
            <person name="Bilyk K.T."/>
            <person name="Yoon V."/>
            <person name="Hune M."/>
            <person name="Gregory S."/>
            <person name="Cheng C.H.C."/>
            <person name="Catchen J.M."/>
        </authorList>
    </citation>
    <scope>NUCLEOTIDE SEQUENCE [LARGE SCALE GENOMIC DNA]</scope>
    <source>
        <strain evidence="12">JMC-PN-2008</strain>
    </source>
</reference>
<dbReference type="CDD" id="cd00055">
    <property type="entry name" value="EGF_Lam"/>
    <property type="match status" value="6"/>
</dbReference>
<evidence type="ECO:0000256" key="2">
    <source>
        <dbReference type="ARBA" id="ARBA00022729"/>
    </source>
</evidence>
<dbReference type="AlphaFoldDB" id="A0AAN7XA17"/>
<evidence type="ECO:0000313" key="13">
    <source>
        <dbReference type="Proteomes" id="UP001346869"/>
    </source>
</evidence>
<dbReference type="GO" id="GO:0005604">
    <property type="term" value="C:basement membrane"/>
    <property type="evidence" value="ECO:0007669"/>
    <property type="project" value="UniProtKB-SubCell"/>
</dbReference>
<sequence length="1136" mass="122710">MSHFGQTLTHIPSSESASEDSLAQLQTASSRLLLLSATVRCDCNGRSRYCLRDSRGLHCVDCQGNFEGRHCERCKDGFHQEGAASSCTPCRCNAAGSVSAKCDSRGRCSCKDGVTGEKCDRCPDGPIGPDGCRQSRQPREDSGNCFCYGHSSSCSAQPGYSVHNITSTFASGPDGWRAATVQGDTPPDVHFRWSPKHQDLEVISKNSLPVYLYAPARYLGNKLLSYGQNLSFSLRLDRGVRHPSISDVILEGGGLRVTASLGELRSIVPCGQKIHYSFRLDEQPGSRWRPQISSAQFQTLLQNLTAIKIRATFGENGRGYLNNVRLVSARRGDGAPASWVQTCKCPTGYDGDFCDQCTAGFRRSVPALGAFSPCEPCSCRGGSCDPQTGDCYSGDQSSGDCSAGFYRDPWPPRACVKCPCPEGRSCSLAAGSLEPRCDRCPTGTTGANCDVCQEGYFGGAARGDSVSTQSCRPCQCNGHIDVSVAGSCDRSSGECLKCLNNTKGPSCESCLWGFYHSRAADACKPCVCSVLGSETGQCDDSGRCRCRPGFDGLKCQGSNCPACFNPIKKKMEAYAAKLAELERLFSEMDAGLKPVNTAEMEAALNAVERQVDDLQYETELLTGEEKKLQVRLSSISRSQLEEEQEIQNVANAADDIEQRERTYSATVKEVQALMEDMKRTLDKAKADLRSAEIPQGDAPLGTNLLSSLVPTARSLADKHKTTADSVERSANEALSDSEKSLALVRDLMTKENKVKELIGDMKAMYDKTSAQVKGLEKQAVELSGEAKEESKLADGMLKDLANMERSIPASLKGQVDSMVSRLGDLKVAADADISGLEAIQDNVQRDKTAAEDLLALGKAAKKDFDKLVDRVDVAKADTEDALKRINSNTKELDDALNTLRGFDQQIDGSKTLSDDAIKRLPGINATIQQAVSNNGETTGLLRDVTADYNKSTETITLLDNLANGLKNTFGSLPSHIDLLNDATKLNTDSKDLKQRVLDATDNLTTELEAGRTLEADAEQAAGGAAAAFNHARDTRDAVGKTLRDINALLANMNQSTPVNETQLKALEASLDGARREVEGRLRPRLQDMEAGEEAYRRRLTTMNLDIDSILKDIANLQEILDAVPPGCYNSPPSELP</sequence>
<dbReference type="Gene3D" id="2.10.25.10">
    <property type="entry name" value="Laminin"/>
    <property type="match status" value="4"/>
</dbReference>
<keyword evidence="13" id="KW-1185">Reference proteome</keyword>
<dbReference type="GO" id="GO:0007411">
    <property type="term" value="P:axon guidance"/>
    <property type="evidence" value="ECO:0007669"/>
    <property type="project" value="TreeGrafter"/>
</dbReference>
<keyword evidence="7 8" id="KW-0424">Laminin EGF-like domain</keyword>
<proteinExistence type="predicted"/>
<reference evidence="12 13" key="1">
    <citation type="journal article" date="2023" name="Genes (Basel)">
        <title>Chromosome-Level Genome Assembly and Circadian Gene Repertoire of the Patagonia Blennie Eleginops maclovinus-The Closest Ancestral Proxy of Antarctic Cryonotothenioids.</title>
        <authorList>
            <person name="Cheng C.C."/>
            <person name="Rivera-Colon A.G."/>
            <person name="Minhas B.F."/>
            <person name="Wilson L."/>
            <person name="Rayamajhi N."/>
            <person name="Vargas-Chacoff L."/>
            <person name="Catchen J.M."/>
        </authorList>
    </citation>
    <scope>NUCLEOTIDE SEQUENCE [LARGE SCALE GENOMIC DNA]</scope>
    <source>
        <strain evidence="12">JMC-PN-2008</strain>
    </source>
</reference>
<evidence type="ECO:0000256" key="3">
    <source>
        <dbReference type="ARBA" id="ARBA00022737"/>
    </source>
</evidence>
<evidence type="ECO:0000256" key="1">
    <source>
        <dbReference type="ARBA" id="ARBA00004302"/>
    </source>
</evidence>
<feature type="disulfide bond" evidence="8">
    <location>
        <begin position="498"/>
        <end position="507"/>
    </location>
</feature>
<dbReference type="Pfam" id="PF00053">
    <property type="entry name" value="EGF_laminin"/>
    <property type="match status" value="6"/>
</dbReference>